<dbReference type="Proteomes" id="UP001310387">
    <property type="component" value="Unassembled WGS sequence"/>
</dbReference>
<reference evidence="1" key="2">
    <citation type="submission" date="2024-02" db="EMBL/GenBank/DDBJ databases">
        <authorList>
            <person name="Prathaban M."/>
            <person name="Mythili R."/>
            <person name="Sharmila Devi N."/>
            <person name="Sobanaa M."/>
            <person name="Prathiviraj R."/>
            <person name="Selvin J."/>
        </authorList>
    </citation>
    <scope>NUCLEOTIDE SEQUENCE</scope>
    <source>
        <strain evidence="1">MP1014</strain>
    </source>
</reference>
<reference evidence="1" key="1">
    <citation type="journal article" date="2024" name="Antonie Van Leeuwenhoek">
        <title>Isoptericola haloaureus sp. nov., a dimorphic actinobacterium isolated from mangrove sediments of southeast India, implicating biosaline agricultural significance through nitrogen fixation and salt tolerance genes.</title>
        <authorList>
            <person name="Prathaban M."/>
            <person name="Prathiviraj R."/>
            <person name="Ravichandran M."/>
            <person name="Natarajan S.D."/>
            <person name="Sobanaa M."/>
            <person name="Hari Krishna Kumar S."/>
            <person name="Chandrasekar V."/>
            <person name="Selvin J."/>
        </authorList>
    </citation>
    <scope>NUCLEOTIDE SEQUENCE</scope>
    <source>
        <strain evidence="1">MP1014</strain>
    </source>
</reference>
<keyword evidence="2" id="KW-1185">Reference proteome</keyword>
<dbReference type="EMBL" id="JBAGLP010000118">
    <property type="protein sequence ID" value="MEG3615573.1"/>
    <property type="molecule type" value="Genomic_DNA"/>
</dbReference>
<accession>A0ABU7Z7Z3</accession>
<proteinExistence type="predicted"/>
<dbReference type="Pfam" id="PF13031">
    <property type="entry name" value="DUF3892"/>
    <property type="match status" value="1"/>
</dbReference>
<evidence type="ECO:0000313" key="1">
    <source>
        <dbReference type="EMBL" id="MEG3615573.1"/>
    </source>
</evidence>
<evidence type="ECO:0000313" key="2">
    <source>
        <dbReference type="Proteomes" id="UP001310387"/>
    </source>
</evidence>
<gene>
    <name evidence="1" type="ORF">V5O49_10610</name>
</gene>
<protein>
    <submittedName>
        <fullName evidence="1">DUF3892 domain-containing protein</fullName>
    </submittedName>
</protein>
<dbReference type="InterPro" id="IPR024997">
    <property type="entry name" value="DUF3892"/>
</dbReference>
<comment type="caution">
    <text evidence="1">The sequence shown here is derived from an EMBL/GenBank/DDBJ whole genome shotgun (WGS) entry which is preliminary data.</text>
</comment>
<dbReference type="RefSeq" id="WP_332902212.1">
    <property type="nucleotide sequence ID" value="NZ_JBAGLP010000118.1"/>
</dbReference>
<organism evidence="1 2">
    <name type="scientific">Isoptericola haloaureus</name>
    <dbReference type="NCBI Taxonomy" id="1542902"/>
    <lineage>
        <taxon>Bacteria</taxon>
        <taxon>Bacillati</taxon>
        <taxon>Actinomycetota</taxon>
        <taxon>Actinomycetes</taxon>
        <taxon>Micrococcales</taxon>
        <taxon>Promicromonosporaceae</taxon>
        <taxon>Isoptericola</taxon>
    </lineage>
</organism>
<name>A0ABU7Z7Z3_9MICO</name>
<sequence length="83" mass="10081">MWERRITHVRRDRQGVTTHVGMPGVWNETVPEAIKDIENRQKNYYVEWPERRTEVRVVNAFPKYLRTDRDNTPRNNLDDLPTF</sequence>